<name>H1D0C2_9FIRM</name>
<organism evidence="2 3">
    <name type="scientific">Dialister succinatiphilus YIT 11850</name>
    <dbReference type="NCBI Taxonomy" id="742743"/>
    <lineage>
        <taxon>Bacteria</taxon>
        <taxon>Bacillati</taxon>
        <taxon>Bacillota</taxon>
        <taxon>Negativicutes</taxon>
        <taxon>Veillonellales</taxon>
        <taxon>Veillonellaceae</taxon>
        <taxon>Dialister</taxon>
    </lineage>
</organism>
<dbReference type="EMBL" id="ADLT01000031">
    <property type="protein sequence ID" value="EHO63017.1"/>
    <property type="molecule type" value="Genomic_DNA"/>
</dbReference>
<evidence type="ECO:0000256" key="1">
    <source>
        <dbReference type="SAM" id="Phobius"/>
    </source>
</evidence>
<sequence>MDGRKYGVLSCRPGFLLAEALVILFLVSLAGALTFPSIRSWQEEKELDLAAETLAAAIRQVQVLSRNDTGRYGNTANEYYFFCLPDDRGEVIYYTRRGVSRMEPEGRLPASIRLSGRLELAFRKDFAGDGETYSAVLTTRDGKYKRQVTVAMYTGRVRVN</sequence>
<dbReference type="AlphaFoldDB" id="H1D0C2"/>
<keyword evidence="1" id="KW-1133">Transmembrane helix</keyword>
<keyword evidence="1" id="KW-0472">Membrane</keyword>
<keyword evidence="3" id="KW-1185">Reference proteome</keyword>
<dbReference type="Proteomes" id="UP000003277">
    <property type="component" value="Unassembled WGS sequence"/>
</dbReference>
<comment type="caution">
    <text evidence="2">The sequence shown here is derived from an EMBL/GenBank/DDBJ whole genome shotgun (WGS) entry which is preliminary data.</text>
</comment>
<dbReference type="HOGENOM" id="CLU_139658_0_0_9"/>
<evidence type="ECO:0008006" key="4">
    <source>
        <dbReference type="Google" id="ProtNLM"/>
    </source>
</evidence>
<keyword evidence="1" id="KW-0812">Transmembrane</keyword>
<gene>
    <name evidence="2" type="ORF">HMPREF9453_01060</name>
</gene>
<accession>H1D0C2</accession>
<dbReference type="STRING" id="742743.HMPREF9453_01060"/>
<feature type="transmembrane region" description="Helical" evidence="1">
    <location>
        <begin position="15"/>
        <end position="35"/>
    </location>
</feature>
<dbReference type="PATRIC" id="fig|742743.3.peg.1079"/>
<reference evidence="2 3" key="1">
    <citation type="submission" date="2011-11" db="EMBL/GenBank/DDBJ databases">
        <title>The Genome Sequence of Dialister succinatiphilus YIT 11850.</title>
        <authorList>
            <consortium name="The Broad Institute Genome Sequencing Platform"/>
            <person name="Earl A."/>
            <person name="Ward D."/>
            <person name="Feldgarden M."/>
            <person name="Gevers D."/>
            <person name="Morotomi M."/>
            <person name="Young S.K."/>
            <person name="Zeng Q."/>
            <person name="Gargeya S."/>
            <person name="Fitzgerald M."/>
            <person name="Haas B."/>
            <person name="Abouelleil A."/>
            <person name="Alvarado L."/>
            <person name="Arachchi H.M."/>
            <person name="Berlin A."/>
            <person name="Brown A."/>
            <person name="Chapman S.B."/>
            <person name="Dunbar C."/>
            <person name="Gearin G."/>
            <person name="Goldberg J."/>
            <person name="Griggs A."/>
            <person name="Gujja S."/>
            <person name="Heiman D."/>
            <person name="Howarth C."/>
            <person name="Lui A."/>
            <person name="MacDonald P.J.P."/>
            <person name="Montmayeur A."/>
            <person name="Murphy C."/>
            <person name="Neiman D."/>
            <person name="Pearson M."/>
            <person name="Priest M."/>
            <person name="Roberts A."/>
            <person name="Saif S."/>
            <person name="Shea T."/>
            <person name="Sisk P."/>
            <person name="Stolte C."/>
            <person name="Sykes S."/>
            <person name="Wortman J."/>
            <person name="Nusbaum C."/>
            <person name="Birren B."/>
        </authorList>
    </citation>
    <scope>NUCLEOTIDE SEQUENCE [LARGE SCALE GENOMIC DNA]</scope>
    <source>
        <strain evidence="2 3">YIT 11850</strain>
    </source>
</reference>
<evidence type="ECO:0000313" key="3">
    <source>
        <dbReference type="Proteomes" id="UP000003277"/>
    </source>
</evidence>
<dbReference type="RefSeq" id="WP_008859555.1">
    <property type="nucleotide sequence ID" value="NZ_JH591188.1"/>
</dbReference>
<evidence type="ECO:0000313" key="2">
    <source>
        <dbReference type="EMBL" id="EHO63017.1"/>
    </source>
</evidence>
<dbReference type="eggNOG" id="COG4970">
    <property type="taxonomic scope" value="Bacteria"/>
</dbReference>
<protein>
    <recommendedName>
        <fullName evidence="4">Prepilin-type N-terminal cleavage/methylation domain-containing protein</fullName>
    </recommendedName>
</protein>
<proteinExistence type="predicted"/>
<dbReference type="OrthoDB" id="9892822at2"/>